<dbReference type="EMBL" id="JANLCM010000001">
    <property type="protein sequence ID" value="MCS5716846.1"/>
    <property type="molecule type" value="Genomic_DNA"/>
</dbReference>
<dbReference type="SUPFAM" id="SSF48452">
    <property type="entry name" value="TPR-like"/>
    <property type="match status" value="2"/>
</dbReference>
<evidence type="ECO:0000256" key="1">
    <source>
        <dbReference type="PROSITE-ProRule" id="PRU00339"/>
    </source>
</evidence>
<dbReference type="PANTHER" id="PTHR12558:SF13">
    <property type="entry name" value="CELL DIVISION CYCLE PROTEIN 27 HOMOLOG"/>
    <property type="match status" value="1"/>
</dbReference>
<dbReference type="PROSITE" id="PS50005">
    <property type="entry name" value="TPR"/>
    <property type="match status" value="1"/>
</dbReference>
<protein>
    <submittedName>
        <fullName evidence="3">DUF5107 domain-containing protein</fullName>
    </submittedName>
</protein>
<organism evidence="3 4">
    <name type="scientific">Herbiconiux aconitum</name>
    <dbReference type="NCBI Taxonomy" id="2970913"/>
    <lineage>
        <taxon>Bacteria</taxon>
        <taxon>Bacillati</taxon>
        <taxon>Actinomycetota</taxon>
        <taxon>Actinomycetes</taxon>
        <taxon>Micrococcales</taxon>
        <taxon>Microbacteriaceae</taxon>
        <taxon>Herbiconiux</taxon>
    </lineage>
</organism>
<keyword evidence="1" id="KW-0802">TPR repeat</keyword>
<dbReference type="Gene3D" id="1.25.40.10">
    <property type="entry name" value="Tetratricopeptide repeat domain"/>
    <property type="match status" value="3"/>
</dbReference>
<feature type="repeat" description="TPR" evidence="1">
    <location>
        <begin position="550"/>
        <end position="583"/>
    </location>
</feature>
<evidence type="ECO:0000259" key="2">
    <source>
        <dbReference type="Pfam" id="PF17128"/>
    </source>
</evidence>
<reference evidence="3" key="1">
    <citation type="submission" date="2022-08" db="EMBL/GenBank/DDBJ databases">
        <authorList>
            <person name="Deng Y."/>
            <person name="Han X.-F."/>
            <person name="Zhang Y.-Q."/>
        </authorList>
    </citation>
    <scope>NUCLEOTIDE SEQUENCE</scope>
    <source>
        <strain evidence="3">CPCC 205763</strain>
    </source>
</reference>
<evidence type="ECO:0000313" key="4">
    <source>
        <dbReference type="Proteomes" id="UP001165584"/>
    </source>
</evidence>
<evidence type="ECO:0000313" key="3">
    <source>
        <dbReference type="EMBL" id="MCS5716846.1"/>
    </source>
</evidence>
<sequence length="1141" mass="123208">MTYVNDDPARIELPPAPADQQAILDAGGVACWSEPVEIGTYEPADPDRYPLFLDRRVYQGSSGRVYPIPFVDRIAQEKAPRQWQAIHLENQWVRLMLLPEIGGRIHIGYDKTNGYDFFYRNNVIKPALVGLAGPWISGGVEFNWPQHHRPGTFLPVETAIERADAGDVTVWHSDLDPLQRMRGSHGVRLRGDSSVIEVEARLHNRTDEPQTFLWWANVAARSDGNYQSFFPTDVRYVADHARRAITAFPRADRPYYGVDYPELADAAHPDADRIDFYSNIPVPTSYMITDTEDSFFGGYDHDARAGFVHWADRTIAPGKKQWTWGNGPIGHAWDAQLTDGDGPYVELMAGVYTDNQPDFSYLAPGETRTFSQYWFPIRELGPAHQAEREIAVSLQVDRGAAADAGAGAIAGAGGVRVRVGVSSAVVHERAVVLVEHHGVVVSEWETPLSPAQPFVGTALIATGDDVSDDELRLRVLADGRELITWQPRPATDDSGAPAEPWVATEPLLPAEVESVDELYLTGVHLTQYRHPTRSPLPYFEEALRRDPLDSRASVALGAALYRRGEYDKARTLFERALGRLTRRNLNPASGEASYRLALVLERQGEYEAAAAHFAKAAWDAAWAHPAALASARLALRSGRPAEALTHVGQARRLDALSPEARHLEVLALRRLGRDTEAATLLDETLEADPLDPVALALAGRPGVADPKTPLLVGVGFARAGQWDEALAVTDALVGAPGAPGAPGAAAAAAAPGVPKTFGNPVPLAHYLRAGWLEARGGSDAALRAADERAAARAADSTYAFPAGLDEYDALVAAIAADPSDAVAPALLGAWLLDAGRASEARSALDDALANDSADPVAWRNAAVATVNTGGDPETADDFFARALELSPDDPRLVFERDLLAGVRGIGAPERLRAIEAHDPSVLVRDDLALSHLDLLLTVGRVDDAVRILSTRRFQPFEGGEGKAIAAYDRATLTVARALLDTDARAAAELIASGIEVPANLGEGRHPADSLAERFVLLGDALERSGDTAAAVEAWQRARSGAGALAVAERPVEAADYWLGVAHLRLDESDAAEQVWAALDQRADQLDREKLPVDYFATSLPELLLFDTDTAAARTQTAAELRDLARRGRSVSVSVPGWEDVA</sequence>
<dbReference type="Pfam" id="PF13432">
    <property type="entry name" value="TPR_16"/>
    <property type="match status" value="2"/>
</dbReference>
<dbReference type="RefSeq" id="WP_259504454.1">
    <property type="nucleotide sequence ID" value="NZ_JANLCM010000001.1"/>
</dbReference>
<dbReference type="Pfam" id="PF17128">
    <property type="entry name" value="DUF5107"/>
    <property type="match status" value="1"/>
</dbReference>
<keyword evidence="4" id="KW-1185">Reference proteome</keyword>
<dbReference type="PANTHER" id="PTHR12558">
    <property type="entry name" value="CELL DIVISION CYCLE 16,23,27"/>
    <property type="match status" value="1"/>
</dbReference>
<comment type="caution">
    <text evidence="3">The sequence shown here is derived from an EMBL/GenBank/DDBJ whole genome shotgun (WGS) entry which is preliminary data.</text>
</comment>
<accession>A0ABT2GKV6</accession>
<dbReference type="Proteomes" id="UP001165584">
    <property type="component" value="Unassembled WGS sequence"/>
</dbReference>
<dbReference type="InterPro" id="IPR011990">
    <property type="entry name" value="TPR-like_helical_dom_sf"/>
</dbReference>
<name>A0ABT2GKV6_9MICO</name>
<feature type="domain" description="DUF5107" evidence="2">
    <location>
        <begin position="65"/>
        <end position="377"/>
    </location>
</feature>
<dbReference type="Pfam" id="PF13424">
    <property type="entry name" value="TPR_12"/>
    <property type="match status" value="1"/>
</dbReference>
<dbReference type="InterPro" id="IPR019734">
    <property type="entry name" value="TPR_rpt"/>
</dbReference>
<dbReference type="InterPro" id="IPR033396">
    <property type="entry name" value="DUF5107"/>
</dbReference>
<proteinExistence type="predicted"/>
<gene>
    <name evidence="3" type="ORF">N1027_01715</name>
</gene>